<protein>
    <submittedName>
        <fullName evidence="2">Uncharacterized protein</fullName>
    </submittedName>
</protein>
<dbReference type="EMBL" id="CADCUN010000254">
    <property type="protein sequence ID" value="CAA9405758.1"/>
    <property type="molecule type" value="Genomic_DNA"/>
</dbReference>
<feature type="region of interest" description="Disordered" evidence="1">
    <location>
        <begin position="286"/>
        <end position="362"/>
    </location>
</feature>
<feature type="compositionally biased region" description="Low complexity" evidence="1">
    <location>
        <begin position="238"/>
        <end position="254"/>
    </location>
</feature>
<feature type="region of interest" description="Disordered" evidence="1">
    <location>
        <begin position="87"/>
        <end position="106"/>
    </location>
</feature>
<feature type="region of interest" description="Disordered" evidence="1">
    <location>
        <begin position="132"/>
        <end position="154"/>
    </location>
</feature>
<accession>A0A6J4PBS0</accession>
<feature type="compositionally biased region" description="Basic residues" evidence="1">
    <location>
        <begin position="300"/>
        <end position="318"/>
    </location>
</feature>
<evidence type="ECO:0000313" key="2">
    <source>
        <dbReference type="EMBL" id="CAA9405758.1"/>
    </source>
</evidence>
<name>A0A6J4PBS0_9ACTN</name>
<dbReference type="AlphaFoldDB" id="A0A6J4PBS0"/>
<feature type="compositionally biased region" description="Basic and acidic residues" evidence="1">
    <location>
        <begin position="132"/>
        <end position="144"/>
    </location>
</feature>
<sequence length="362" mass="40115">AADPSPDPDRGHRSRPAVPPRGRGGQCRARRDATRRPAHVGDGSPAGTRRAQRRGLPHRRHAQGRPRLPPARARPADEARHDVHRGAVTPPAVLPGPRRAPLGPVRPEQRRAPQLRGVRRLGVLRPVLDDRHLGPGRGLRDGHPRQAPQPLRRRRTCGSGLDQLRHPAGAGHGLRELHVLRRRLLHRRLRHHTTRRTHRRRHRHLGGSPALPDLRQPRGPAHLVPGLGQGRRGRRPGRTAPAGRGGVRRSPVGPEATGLQGSCVQRGGHARQGACRQLSCPARAPPAEAAQHGTHQVAPLRRRGARPHRRRPRAHRRAGRDLHRLHLRQRLCPRRAPVHRQGPPLRGDPRRPARGPRTGHPG</sequence>
<feature type="region of interest" description="Disordered" evidence="1">
    <location>
        <begin position="191"/>
        <end position="266"/>
    </location>
</feature>
<feature type="non-terminal residue" evidence="2">
    <location>
        <position position="1"/>
    </location>
</feature>
<reference evidence="2" key="1">
    <citation type="submission" date="2020-02" db="EMBL/GenBank/DDBJ databases">
        <authorList>
            <person name="Meier V. D."/>
        </authorList>
    </citation>
    <scope>NUCLEOTIDE SEQUENCE</scope>
    <source>
        <strain evidence="2">AVDCRST_MAG60</strain>
    </source>
</reference>
<feature type="compositionally biased region" description="Basic residues" evidence="1">
    <location>
        <begin position="50"/>
        <end position="64"/>
    </location>
</feature>
<evidence type="ECO:0000256" key="1">
    <source>
        <dbReference type="SAM" id="MobiDB-lite"/>
    </source>
</evidence>
<feature type="compositionally biased region" description="Basic residues" evidence="1">
    <location>
        <begin position="191"/>
        <end position="205"/>
    </location>
</feature>
<feature type="non-terminal residue" evidence="2">
    <location>
        <position position="362"/>
    </location>
</feature>
<feature type="region of interest" description="Disordered" evidence="1">
    <location>
        <begin position="1"/>
        <end position="82"/>
    </location>
</feature>
<gene>
    <name evidence="2" type="ORF">AVDCRST_MAG60-2359</name>
</gene>
<feature type="compositionally biased region" description="Basic residues" evidence="1">
    <location>
        <begin position="325"/>
        <end position="338"/>
    </location>
</feature>
<organism evidence="2">
    <name type="scientific">uncultured Nocardioides sp</name>
    <dbReference type="NCBI Taxonomy" id="198441"/>
    <lineage>
        <taxon>Bacteria</taxon>
        <taxon>Bacillati</taxon>
        <taxon>Actinomycetota</taxon>
        <taxon>Actinomycetes</taxon>
        <taxon>Propionibacteriales</taxon>
        <taxon>Nocardioidaceae</taxon>
        <taxon>Nocardioides</taxon>
        <taxon>environmental samples</taxon>
    </lineage>
</organism>
<proteinExistence type="predicted"/>